<feature type="transmembrane region" description="Helical" evidence="8">
    <location>
        <begin position="145"/>
        <end position="166"/>
    </location>
</feature>
<feature type="transmembrane region" description="Helical" evidence="8">
    <location>
        <begin position="291"/>
        <end position="310"/>
    </location>
</feature>
<dbReference type="InterPro" id="IPR020846">
    <property type="entry name" value="MFS_dom"/>
</dbReference>
<keyword evidence="11" id="KW-1185">Reference proteome</keyword>
<dbReference type="NCBIfam" id="TIGR00879">
    <property type="entry name" value="SP"/>
    <property type="match status" value="1"/>
</dbReference>
<evidence type="ECO:0000313" key="11">
    <source>
        <dbReference type="Proteomes" id="UP000004959"/>
    </source>
</evidence>
<comment type="caution">
    <text evidence="10">The sequence shown here is derived from an EMBL/GenBank/DDBJ whole genome shotgun (WGS) entry which is preliminary data.</text>
</comment>
<evidence type="ECO:0000256" key="6">
    <source>
        <dbReference type="ARBA" id="ARBA00023136"/>
    </source>
</evidence>
<dbReference type="InterPro" id="IPR005828">
    <property type="entry name" value="MFS_sugar_transport-like"/>
</dbReference>
<feature type="transmembrane region" description="Helical" evidence="8">
    <location>
        <begin position="390"/>
        <end position="413"/>
    </location>
</feature>
<dbReference type="eggNOG" id="COG2814">
    <property type="taxonomic scope" value="Bacteria"/>
</dbReference>
<dbReference type="HOGENOM" id="CLU_001265_30_5_9"/>
<dbReference type="RefSeq" id="WP_007744188.1">
    <property type="nucleotide sequence ID" value="NZ_CM001398.1"/>
</dbReference>
<feature type="transmembrane region" description="Helical" evidence="8">
    <location>
        <begin position="172"/>
        <end position="195"/>
    </location>
</feature>
<dbReference type="Pfam" id="PF00083">
    <property type="entry name" value="Sugar_tr"/>
    <property type="match status" value="1"/>
</dbReference>
<keyword evidence="6 8" id="KW-0472">Membrane</keyword>
<gene>
    <name evidence="10" type="ORF">OKIT_0010</name>
</gene>
<evidence type="ECO:0000259" key="9">
    <source>
        <dbReference type="PROSITE" id="PS50850"/>
    </source>
</evidence>
<keyword evidence="5 8" id="KW-1133">Transmembrane helix</keyword>
<evidence type="ECO:0000256" key="3">
    <source>
        <dbReference type="ARBA" id="ARBA00022448"/>
    </source>
</evidence>
<feature type="transmembrane region" description="Helical" evidence="8">
    <location>
        <begin position="50"/>
        <end position="71"/>
    </location>
</feature>
<dbReference type="Proteomes" id="UP000004959">
    <property type="component" value="Chromosome"/>
</dbReference>
<dbReference type="InterPro" id="IPR036259">
    <property type="entry name" value="MFS_trans_sf"/>
</dbReference>
<name>G9WIK0_9LACO</name>
<dbReference type="PROSITE" id="PS00217">
    <property type="entry name" value="SUGAR_TRANSPORT_2"/>
    <property type="match status" value="1"/>
</dbReference>
<evidence type="ECO:0000313" key="10">
    <source>
        <dbReference type="EMBL" id="EHN58139.1"/>
    </source>
</evidence>
<dbReference type="InterPro" id="IPR003663">
    <property type="entry name" value="Sugar/inositol_transpt"/>
</dbReference>
<evidence type="ECO:0000256" key="1">
    <source>
        <dbReference type="ARBA" id="ARBA00004651"/>
    </source>
</evidence>
<evidence type="ECO:0000256" key="5">
    <source>
        <dbReference type="ARBA" id="ARBA00022989"/>
    </source>
</evidence>
<dbReference type="SUPFAM" id="SSF103473">
    <property type="entry name" value="MFS general substrate transporter"/>
    <property type="match status" value="1"/>
</dbReference>
<dbReference type="PROSITE" id="PS00216">
    <property type="entry name" value="SUGAR_TRANSPORT_1"/>
    <property type="match status" value="1"/>
</dbReference>
<dbReference type="GO" id="GO:0022857">
    <property type="term" value="F:transmembrane transporter activity"/>
    <property type="evidence" value="ECO:0007669"/>
    <property type="project" value="InterPro"/>
</dbReference>
<accession>G9WIK0</accession>
<comment type="subcellular location">
    <subcellularLocation>
        <location evidence="1">Cell membrane</location>
        <topology evidence="1">Multi-pass membrane protein</topology>
    </subcellularLocation>
</comment>
<reference evidence="10 11" key="1">
    <citation type="journal article" date="2012" name="PLoS ONE">
        <title>Functional divergence in the genus oenococcus as predicted by genome sequencing of the newly-described species, Oenococcus kitaharae.</title>
        <authorList>
            <person name="Borneman A.R."/>
            <person name="McCarthy J.M."/>
            <person name="Chambers P.J."/>
            <person name="Bartowsky E.J."/>
        </authorList>
    </citation>
    <scope>NUCLEOTIDE SEQUENCE [LARGE SCALE GENOMIC DNA]</scope>
    <source>
        <strain evidence="11">DSM17330</strain>
    </source>
</reference>
<evidence type="ECO:0000256" key="8">
    <source>
        <dbReference type="SAM" id="Phobius"/>
    </source>
</evidence>
<feature type="transmembrane region" description="Helical" evidence="8">
    <location>
        <begin position="419"/>
        <end position="440"/>
    </location>
</feature>
<feature type="transmembrane region" description="Helical" evidence="8">
    <location>
        <begin position="322"/>
        <end position="341"/>
    </location>
</feature>
<dbReference type="AlphaFoldDB" id="G9WIK0"/>
<dbReference type="EMBL" id="AFVZ01000001">
    <property type="protein sequence ID" value="EHN58139.1"/>
    <property type="molecule type" value="Genomic_DNA"/>
</dbReference>
<evidence type="ECO:0000256" key="4">
    <source>
        <dbReference type="ARBA" id="ARBA00022692"/>
    </source>
</evidence>
<dbReference type="InterPro" id="IPR050814">
    <property type="entry name" value="Myo-inositol_Transporter"/>
</dbReference>
<feature type="transmembrane region" description="Helical" evidence="8">
    <location>
        <begin position="111"/>
        <end position="129"/>
    </location>
</feature>
<comment type="similarity">
    <text evidence="2 7">Belongs to the major facilitator superfamily. Sugar transporter (TC 2.A.1.1) family.</text>
</comment>
<dbReference type="PRINTS" id="PR00171">
    <property type="entry name" value="SUGRTRNSPORT"/>
</dbReference>
<proteinExistence type="inferred from homology"/>
<dbReference type="Gene3D" id="1.20.1250.20">
    <property type="entry name" value="MFS general substrate transporter like domains"/>
    <property type="match status" value="1"/>
</dbReference>
<keyword evidence="3 7" id="KW-0813">Transport</keyword>
<evidence type="ECO:0000256" key="7">
    <source>
        <dbReference type="RuleBase" id="RU003346"/>
    </source>
</evidence>
<dbReference type="GO" id="GO:0005886">
    <property type="term" value="C:plasma membrane"/>
    <property type="evidence" value="ECO:0007669"/>
    <property type="project" value="UniProtKB-SubCell"/>
</dbReference>
<dbReference type="PATRIC" id="fig|1045004.4.peg.11"/>
<dbReference type="OrthoDB" id="9783823at2"/>
<protein>
    <submittedName>
        <fullName evidence="10">D-xylose proton-symporter</fullName>
    </submittedName>
</protein>
<sequence length="463" mass="50607">MSKNSFSNSFLRYSSYVIALGGFLFGYDTGVINGALVFMSKPDQLNLTPALQGIVSSSLVLGACFGALASGRIADKVGRRRSLRWVAFLFTVSTIFCALSINFIFMAVFRFILGLAVGAASSLSPMYLAEISPEAVRAFNVNKNAIFIVLGQLAAFCMNALLGNVWGSWGPIWRIMILLASVPAIILWINSFHIVNSPHWLLLQKQFAKARRVFKKLGFDAADLVRIKESQPAKGQTSQGPSWRSIFKSRTLLYLLISGSIVALIQQISGVNTVMYYGTILLERSGMGQSASLYANILIGIVSVIASIIGTSMIDRYDHHRMLLIGLAGNIFFLGLLGLVLQLHLLTGWLSNIVILLLLALFLASHQGVVSPVTWLIMSEMFPASVKARFMALSTTTLWMTNFLIALIYPILITALGTAAVFFIFTAANGVSVLLSAFVLDGRRIHAAYLQNEYVTQKGEKHA</sequence>
<feature type="transmembrane region" description="Helical" evidence="8">
    <location>
        <begin position="353"/>
        <end position="378"/>
    </location>
</feature>
<dbReference type="PANTHER" id="PTHR48020">
    <property type="entry name" value="PROTON MYO-INOSITOL COTRANSPORTER"/>
    <property type="match status" value="1"/>
</dbReference>
<feature type="domain" description="Major facilitator superfamily (MFS) profile" evidence="9">
    <location>
        <begin position="14"/>
        <end position="444"/>
    </location>
</feature>
<organism evidence="10 11">
    <name type="scientific">Oenococcus kitaharae DSM 17330</name>
    <dbReference type="NCBI Taxonomy" id="1045004"/>
    <lineage>
        <taxon>Bacteria</taxon>
        <taxon>Bacillati</taxon>
        <taxon>Bacillota</taxon>
        <taxon>Bacilli</taxon>
        <taxon>Lactobacillales</taxon>
        <taxon>Lactobacillaceae</taxon>
        <taxon>Oenococcus</taxon>
    </lineage>
</organism>
<feature type="transmembrane region" description="Helical" evidence="8">
    <location>
        <begin position="252"/>
        <end position="271"/>
    </location>
</feature>
<keyword evidence="4 8" id="KW-0812">Transmembrane</keyword>
<dbReference type="PROSITE" id="PS50850">
    <property type="entry name" value="MFS"/>
    <property type="match status" value="1"/>
</dbReference>
<dbReference type="PANTHER" id="PTHR48020:SF12">
    <property type="entry name" value="PROTON MYO-INOSITOL COTRANSPORTER"/>
    <property type="match status" value="1"/>
</dbReference>
<evidence type="ECO:0000256" key="2">
    <source>
        <dbReference type="ARBA" id="ARBA00010992"/>
    </source>
</evidence>
<dbReference type="InterPro" id="IPR005829">
    <property type="entry name" value="Sugar_transporter_CS"/>
</dbReference>
<feature type="transmembrane region" description="Helical" evidence="8">
    <location>
        <begin position="83"/>
        <end position="105"/>
    </location>
</feature>
<feature type="transmembrane region" description="Helical" evidence="8">
    <location>
        <begin position="16"/>
        <end position="38"/>
    </location>
</feature>